<gene>
    <name evidence="7" type="ORF">J2S15_001082</name>
</gene>
<accession>A0ABU0E0X0</accession>
<dbReference type="EMBL" id="JAUSUR010000001">
    <property type="protein sequence ID" value="MDQ0360351.1"/>
    <property type="molecule type" value="Genomic_DNA"/>
</dbReference>
<evidence type="ECO:0000313" key="8">
    <source>
        <dbReference type="Proteomes" id="UP001230220"/>
    </source>
</evidence>
<feature type="active site" description="Nucleophile" evidence="4">
    <location>
        <position position="377"/>
    </location>
</feature>
<keyword evidence="8" id="KW-1185">Reference proteome</keyword>
<evidence type="ECO:0000256" key="2">
    <source>
        <dbReference type="ARBA" id="ARBA00022801"/>
    </source>
</evidence>
<dbReference type="InterPro" id="IPR017853">
    <property type="entry name" value="GH"/>
</dbReference>
<keyword evidence="2 6" id="KW-0378">Hydrolase</keyword>
<comment type="caution">
    <text evidence="7">The sequence shown here is derived from an EMBL/GenBank/DDBJ whole genome shotgun (WGS) entry which is preliminary data.</text>
</comment>
<evidence type="ECO:0000313" key="7">
    <source>
        <dbReference type="EMBL" id="MDQ0360351.1"/>
    </source>
</evidence>
<organism evidence="7 8">
    <name type="scientific">Breznakia pachnodae</name>
    <dbReference type="NCBI Taxonomy" id="265178"/>
    <lineage>
        <taxon>Bacteria</taxon>
        <taxon>Bacillati</taxon>
        <taxon>Bacillota</taxon>
        <taxon>Erysipelotrichia</taxon>
        <taxon>Erysipelotrichales</taxon>
        <taxon>Erysipelotrichaceae</taxon>
        <taxon>Breznakia</taxon>
    </lineage>
</organism>
<dbReference type="EC" id="3.2.1.86" evidence="7"/>
<evidence type="ECO:0000256" key="1">
    <source>
        <dbReference type="ARBA" id="ARBA00010838"/>
    </source>
</evidence>
<dbReference type="PANTHER" id="PTHR10353">
    <property type="entry name" value="GLYCOSYL HYDROLASE"/>
    <property type="match status" value="1"/>
</dbReference>
<dbReference type="Proteomes" id="UP001230220">
    <property type="component" value="Unassembled WGS sequence"/>
</dbReference>
<dbReference type="PANTHER" id="PTHR10353:SF122">
    <property type="entry name" value="6-PHOSPHO-BETA-GLUCOSIDASE ASCB-RELATED"/>
    <property type="match status" value="1"/>
</dbReference>
<proteinExistence type="inferred from homology"/>
<dbReference type="Pfam" id="PF00232">
    <property type="entry name" value="Glyco_hydro_1"/>
    <property type="match status" value="1"/>
</dbReference>
<sequence>MNKTFPETFLWGGALAANQCEGAWDVDGKGPSLLDHTTGLTGKYKDLHEMNHGRRLTEVIDTANNYYPCHDAIDFYHHYKDDIKLFAEMGFKALRTSINWSRIFPKGDEDKPNEKGLEFYDNVFDELLKYGIEPVITISHFEMPMHLIKKYGGWRDRKLIDFYINYCGVIFHRYKEKVKYWMTYNELNHLHDNPLHAGNVVVYEGENSLEITYQASHYLFVAAAKATALCHEIIPDAKMGCMLSLSTIYSSTCDPKDEFATFQLKQDHYYFSDVFIRGKYPGYSKREMEKEGITIKMEDGDLELIKENTAEFLAFSYYRSTTHKAGSTTFKDSGGVLGIKNPYLDTTAWGWQIDPIGLRYVLNEMWDRYQIPLFIVENGLGFEDKISEDGVIHDDYRIDYIKQHLLEIYNAIEDGVDVMGYLYWAPIDMISNSTGQMKKRYGFIYVDKHDDGTGTYERSKKESFEWYKEVIHTAGKSLLNK</sequence>
<dbReference type="PROSITE" id="PS00653">
    <property type="entry name" value="GLYCOSYL_HYDROL_F1_2"/>
    <property type="match status" value="1"/>
</dbReference>
<evidence type="ECO:0000256" key="3">
    <source>
        <dbReference type="ARBA" id="ARBA00023295"/>
    </source>
</evidence>
<dbReference type="PRINTS" id="PR00131">
    <property type="entry name" value="GLHYDRLASE1"/>
</dbReference>
<keyword evidence="3 6" id="KW-0326">Glycosidase</keyword>
<dbReference type="RefSeq" id="WP_307406189.1">
    <property type="nucleotide sequence ID" value="NZ_JAUSUR010000001.1"/>
</dbReference>
<dbReference type="Gene3D" id="3.20.20.80">
    <property type="entry name" value="Glycosidases"/>
    <property type="match status" value="1"/>
</dbReference>
<comment type="similarity">
    <text evidence="1 5">Belongs to the glycosyl hydrolase 1 family.</text>
</comment>
<dbReference type="InterPro" id="IPR033132">
    <property type="entry name" value="GH_1_N_CS"/>
</dbReference>
<dbReference type="PROSITE" id="PS00572">
    <property type="entry name" value="GLYCOSYL_HYDROL_F1_1"/>
    <property type="match status" value="1"/>
</dbReference>
<evidence type="ECO:0000256" key="4">
    <source>
        <dbReference type="PROSITE-ProRule" id="PRU10055"/>
    </source>
</evidence>
<dbReference type="SUPFAM" id="SSF51445">
    <property type="entry name" value="(Trans)glycosidases"/>
    <property type="match status" value="1"/>
</dbReference>
<reference evidence="7 8" key="1">
    <citation type="submission" date="2023-07" db="EMBL/GenBank/DDBJ databases">
        <title>Genomic Encyclopedia of Type Strains, Phase IV (KMG-IV): sequencing the most valuable type-strain genomes for metagenomic binning, comparative biology and taxonomic classification.</title>
        <authorList>
            <person name="Goeker M."/>
        </authorList>
    </citation>
    <scope>NUCLEOTIDE SEQUENCE [LARGE SCALE GENOMIC DNA]</scope>
    <source>
        <strain evidence="7 8">DSM 16784</strain>
    </source>
</reference>
<name>A0ABU0E0X0_9FIRM</name>
<evidence type="ECO:0000256" key="6">
    <source>
        <dbReference type="RuleBase" id="RU004468"/>
    </source>
</evidence>
<dbReference type="InterPro" id="IPR001360">
    <property type="entry name" value="Glyco_hydro_1"/>
</dbReference>
<dbReference type="GO" id="GO:0008706">
    <property type="term" value="F:6-phospho-beta-glucosidase activity"/>
    <property type="evidence" value="ECO:0007669"/>
    <property type="project" value="UniProtKB-EC"/>
</dbReference>
<evidence type="ECO:0000256" key="5">
    <source>
        <dbReference type="RuleBase" id="RU003690"/>
    </source>
</evidence>
<dbReference type="InterPro" id="IPR018120">
    <property type="entry name" value="Glyco_hydro_1_AS"/>
</dbReference>
<protein>
    <submittedName>
        <fullName evidence="7">6-phospho-beta-glucosidase</fullName>
        <ecNumber evidence="7">3.2.1.86</ecNumber>
    </submittedName>
</protein>